<gene>
    <name evidence="2" type="ORF">PLEPLA_LOCUS20206</name>
</gene>
<name>A0A9N7UKW5_PLEPL</name>
<evidence type="ECO:0000313" key="3">
    <source>
        <dbReference type="Proteomes" id="UP001153269"/>
    </source>
</evidence>
<feature type="region of interest" description="Disordered" evidence="1">
    <location>
        <begin position="26"/>
        <end position="57"/>
    </location>
</feature>
<comment type="caution">
    <text evidence="2">The sequence shown here is derived from an EMBL/GenBank/DDBJ whole genome shotgun (WGS) entry which is preliminary data.</text>
</comment>
<protein>
    <submittedName>
        <fullName evidence="2">Uncharacterized protein</fullName>
    </submittedName>
</protein>
<dbReference type="EMBL" id="CADEAL010001411">
    <property type="protein sequence ID" value="CAB1432149.1"/>
    <property type="molecule type" value="Genomic_DNA"/>
</dbReference>
<dbReference type="Proteomes" id="UP001153269">
    <property type="component" value="Unassembled WGS sequence"/>
</dbReference>
<reference evidence="2" key="1">
    <citation type="submission" date="2020-03" db="EMBL/GenBank/DDBJ databases">
        <authorList>
            <person name="Weist P."/>
        </authorList>
    </citation>
    <scope>NUCLEOTIDE SEQUENCE</scope>
</reference>
<organism evidence="2 3">
    <name type="scientific">Pleuronectes platessa</name>
    <name type="common">European plaice</name>
    <dbReference type="NCBI Taxonomy" id="8262"/>
    <lineage>
        <taxon>Eukaryota</taxon>
        <taxon>Metazoa</taxon>
        <taxon>Chordata</taxon>
        <taxon>Craniata</taxon>
        <taxon>Vertebrata</taxon>
        <taxon>Euteleostomi</taxon>
        <taxon>Actinopterygii</taxon>
        <taxon>Neopterygii</taxon>
        <taxon>Teleostei</taxon>
        <taxon>Neoteleostei</taxon>
        <taxon>Acanthomorphata</taxon>
        <taxon>Carangaria</taxon>
        <taxon>Pleuronectiformes</taxon>
        <taxon>Pleuronectoidei</taxon>
        <taxon>Pleuronectidae</taxon>
        <taxon>Pleuronectes</taxon>
    </lineage>
</organism>
<proteinExistence type="predicted"/>
<dbReference type="AlphaFoldDB" id="A0A9N7UKW5"/>
<evidence type="ECO:0000256" key="1">
    <source>
        <dbReference type="SAM" id="MobiDB-lite"/>
    </source>
</evidence>
<keyword evidence="3" id="KW-1185">Reference proteome</keyword>
<feature type="compositionally biased region" description="Basic and acidic residues" evidence="1">
    <location>
        <begin position="26"/>
        <end position="38"/>
    </location>
</feature>
<sequence>MRLRLSVSRKQRHVLLLRHEAFSSNRRGETLDRQDHLTSRGVNTSSPLEGRNPVCSSSSSITHSLTCSARHGSARLGSTRRLKGREDIKSHFCCRTPSAHVFKMSESDRNTAMSGAATPAPTATGHHWNIWWNRRVPPPFPGDGNLRAGSRVLQDPEHEDVLFLFPLFTFQQISNSHFSCRSTMQYFLLL</sequence>
<accession>A0A9N7UKW5</accession>
<evidence type="ECO:0000313" key="2">
    <source>
        <dbReference type="EMBL" id="CAB1432149.1"/>
    </source>
</evidence>